<evidence type="ECO:0000313" key="3">
    <source>
        <dbReference type="Proteomes" id="UP000811619"/>
    </source>
</evidence>
<protein>
    <submittedName>
        <fullName evidence="2">Uncharacterized protein</fullName>
    </submittedName>
</protein>
<comment type="caution">
    <text evidence="2">The sequence shown here is derived from an EMBL/GenBank/DDBJ whole genome shotgun (WGS) entry which is preliminary data.</text>
</comment>
<dbReference type="EMBL" id="SRPY01000459">
    <property type="protein sequence ID" value="KAG5923245.1"/>
    <property type="molecule type" value="Genomic_DNA"/>
</dbReference>
<feature type="compositionally biased region" description="Basic and acidic residues" evidence="1">
    <location>
        <begin position="11"/>
        <end position="34"/>
    </location>
</feature>
<keyword evidence="3" id="KW-1185">Reference proteome</keyword>
<gene>
    <name evidence="2" type="ORF">E4U42_005011</name>
</gene>
<feature type="region of interest" description="Disordered" evidence="1">
    <location>
        <begin position="1"/>
        <end position="49"/>
    </location>
</feature>
<reference evidence="2" key="1">
    <citation type="journal article" date="2020" name="bioRxiv">
        <title>Whole genome comparisons of ergot fungi reveals the divergence and evolution of species within the genus Claviceps are the result of varying mechanisms driving genome evolution and host range expansion.</title>
        <authorList>
            <person name="Wyka S.A."/>
            <person name="Mondo S.J."/>
            <person name="Liu M."/>
            <person name="Dettman J."/>
            <person name="Nalam V."/>
            <person name="Broders K.D."/>
        </authorList>
    </citation>
    <scope>NUCLEOTIDE SEQUENCE</scope>
    <source>
        <strain evidence="2">CCC 489</strain>
    </source>
</reference>
<dbReference type="Proteomes" id="UP000811619">
    <property type="component" value="Unassembled WGS sequence"/>
</dbReference>
<accession>A0A8K0J4C8</accession>
<dbReference type="AlphaFoldDB" id="A0A8K0J4C8"/>
<sequence>MSAPCASPSTPRRDMTPSMRDRQARGKDPYREEGEGQESMVLGRGIPAEPFEDRERRSFALAVLDCPEQLMMFAQSRDDSIPSQRLRFTAMLCGFDKHTDAKGKRAA</sequence>
<evidence type="ECO:0000313" key="2">
    <source>
        <dbReference type="EMBL" id="KAG5923245.1"/>
    </source>
</evidence>
<organism evidence="2 3">
    <name type="scientific">Claviceps africana</name>
    <dbReference type="NCBI Taxonomy" id="83212"/>
    <lineage>
        <taxon>Eukaryota</taxon>
        <taxon>Fungi</taxon>
        <taxon>Dikarya</taxon>
        <taxon>Ascomycota</taxon>
        <taxon>Pezizomycotina</taxon>
        <taxon>Sordariomycetes</taxon>
        <taxon>Hypocreomycetidae</taxon>
        <taxon>Hypocreales</taxon>
        <taxon>Clavicipitaceae</taxon>
        <taxon>Claviceps</taxon>
    </lineage>
</organism>
<evidence type="ECO:0000256" key="1">
    <source>
        <dbReference type="SAM" id="MobiDB-lite"/>
    </source>
</evidence>
<dbReference type="OrthoDB" id="5372011at2759"/>
<proteinExistence type="predicted"/>
<name>A0A8K0J4C8_9HYPO</name>